<dbReference type="OMA" id="RELQFPY"/>
<comment type="caution">
    <text evidence="3">The sequence shown here is derived from an EMBL/GenBank/DDBJ whole genome shotgun (WGS) entry which is preliminary data.</text>
</comment>
<dbReference type="GO" id="GO:0016788">
    <property type="term" value="F:hydrolase activity, acting on ester bonds"/>
    <property type="evidence" value="ECO:0007669"/>
    <property type="project" value="UniProtKB-UniRule"/>
</dbReference>
<keyword evidence="1 2" id="KW-0378">Hydrolase</keyword>
<dbReference type="HAMAP" id="MF_01444">
    <property type="entry name" value="2H_phosphoesterase_YjcG"/>
    <property type="match status" value="1"/>
</dbReference>
<dbReference type="Proteomes" id="UP000216207">
    <property type="component" value="Unassembled WGS sequence"/>
</dbReference>
<dbReference type="PANTHER" id="PTHR40037">
    <property type="entry name" value="PHOSPHOESTERASE YJCG-RELATED"/>
    <property type="match status" value="1"/>
</dbReference>
<feature type="short sequence motif" description="HXTX 1" evidence="2">
    <location>
        <begin position="34"/>
        <end position="37"/>
    </location>
</feature>
<dbReference type="InterPro" id="IPR050580">
    <property type="entry name" value="2H_phosphoesterase_YjcG-like"/>
</dbReference>
<organism evidence="3 4">
    <name type="scientific">Shouchella clausii</name>
    <name type="common">Alkalihalobacillus clausii</name>
    <dbReference type="NCBI Taxonomy" id="79880"/>
    <lineage>
        <taxon>Bacteria</taxon>
        <taxon>Bacillati</taxon>
        <taxon>Bacillota</taxon>
        <taxon>Bacilli</taxon>
        <taxon>Bacillales</taxon>
        <taxon>Bacillaceae</taxon>
        <taxon>Shouchella</taxon>
    </lineage>
</organism>
<dbReference type="SMR" id="A0A268P462"/>
<evidence type="ECO:0000313" key="4">
    <source>
        <dbReference type="Proteomes" id="UP000216207"/>
    </source>
</evidence>
<name>A0A268P462_SHOCL</name>
<dbReference type="Pfam" id="PF13563">
    <property type="entry name" value="2_5_RNA_ligase2"/>
    <property type="match status" value="1"/>
</dbReference>
<feature type="active site" description="Proton donor" evidence="2">
    <location>
        <position position="34"/>
    </location>
</feature>
<reference evidence="3 4" key="1">
    <citation type="submission" date="2017-07" db="EMBL/GenBank/DDBJ databases">
        <title>Isolation and whole genome analysis of endospore-forming bacteria from heroin.</title>
        <authorList>
            <person name="Kalinowski J."/>
            <person name="Ahrens B."/>
            <person name="Al-Dilaimi A."/>
            <person name="Winkler A."/>
            <person name="Wibberg D."/>
            <person name="Schleenbecker U."/>
            <person name="Ruckert C."/>
            <person name="Wolfel R."/>
            <person name="Grass G."/>
        </authorList>
    </citation>
    <scope>NUCLEOTIDE SEQUENCE [LARGE SCALE GENOMIC DNA]</scope>
    <source>
        <strain evidence="3 4">7539</strain>
    </source>
</reference>
<feature type="short sequence motif" description="HXTX 2" evidence="2">
    <location>
        <begin position="116"/>
        <end position="119"/>
    </location>
</feature>
<dbReference type="EC" id="3.1.-.-" evidence="2"/>
<evidence type="ECO:0000313" key="3">
    <source>
        <dbReference type="EMBL" id="PAE90554.1"/>
    </source>
</evidence>
<protein>
    <recommendedName>
        <fullName evidence="2">Putative phosphoesterase CHH72_01320</fullName>
        <ecNumber evidence="2">3.1.-.-</ecNumber>
    </recommendedName>
</protein>
<dbReference type="InterPro" id="IPR022932">
    <property type="entry name" value="YjcG"/>
</dbReference>
<sequence>MNYSIVMFPSKPFQDTANGYRRRYDAHYANIPPHITLKERFSIAEEERSKIIKALRTIGQTHKPIAIDVYKVDTFYPQSTTIYYKIKENDRLLALYEALHRDPFPRKRAHPVFVPHITIAQGLPQSEHADIVGQLKMIDVSHQETIDRFQLLKQLDNGSWAVYETFLLEGD</sequence>
<dbReference type="RefSeq" id="WP_011246584.1">
    <property type="nucleotide sequence ID" value="NZ_BOQQ01000005.1"/>
</dbReference>
<proteinExistence type="inferred from homology"/>
<dbReference type="InterPro" id="IPR009097">
    <property type="entry name" value="Cyclic_Pdiesterase"/>
</dbReference>
<accession>A0A268P462</accession>
<dbReference type="Gene3D" id="3.90.1140.10">
    <property type="entry name" value="Cyclic phosphodiesterase"/>
    <property type="match status" value="1"/>
</dbReference>
<dbReference type="EMBL" id="NPCC01000004">
    <property type="protein sequence ID" value="PAE90554.1"/>
    <property type="molecule type" value="Genomic_DNA"/>
</dbReference>
<evidence type="ECO:0000256" key="1">
    <source>
        <dbReference type="ARBA" id="ARBA00022801"/>
    </source>
</evidence>
<dbReference type="SUPFAM" id="SSF55144">
    <property type="entry name" value="LigT-like"/>
    <property type="match status" value="1"/>
</dbReference>
<dbReference type="NCBIfam" id="NF010223">
    <property type="entry name" value="PRK13679.1"/>
    <property type="match status" value="1"/>
</dbReference>
<dbReference type="PANTHER" id="PTHR40037:SF1">
    <property type="entry name" value="PHOSPHOESTERASE SAOUHSC_00951-RELATED"/>
    <property type="match status" value="1"/>
</dbReference>
<evidence type="ECO:0000256" key="2">
    <source>
        <dbReference type="HAMAP-Rule" id="MF_01444"/>
    </source>
</evidence>
<comment type="similarity">
    <text evidence="2">Belongs to the 2H phosphoesterase superfamily. YjcG family.</text>
</comment>
<dbReference type="AlphaFoldDB" id="A0A268P462"/>
<gene>
    <name evidence="3" type="ORF">CHH72_01320</name>
</gene>
<feature type="active site" description="Proton acceptor" evidence="2">
    <location>
        <position position="116"/>
    </location>
</feature>